<comment type="caution">
    <text evidence="1">The sequence shown here is derived from an EMBL/GenBank/DDBJ whole genome shotgun (WGS) entry which is preliminary data.</text>
</comment>
<accession>A0ACC3ACH1</accession>
<protein>
    <submittedName>
        <fullName evidence="1">Uncharacterized protein</fullName>
    </submittedName>
</protein>
<reference evidence="1" key="1">
    <citation type="submission" date="2022-10" db="EMBL/GenBank/DDBJ databases">
        <title>Culturing micro-colonial fungi from biological soil crusts in the Mojave desert and describing Neophaeococcomyces mojavensis, and introducing the new genera and species Taxawa tesnikishii.</title>
        <authorList>
            <person name="Kurbessoian T."/>
            <person name="Stajich J.E."/>
        </authorList>
    </citation>
    <scope>NUCLEOTIDE SEQUENCE</scope>
    <source>
        <strain evidence="1">JES_112</strain>
    </source>
</reference>
<gene>
    <name evidence="1" type="ORF">H2198_003007</name>
</gene>
<proteinExistence type="predicted"/>
<dbReference type="EMBL" id="JAPDRQ010000038">
    <property type="protein sequence ID" value="KAJ9659594.1"/>
    <property type="molecule type" value="Genomic_DNA"/>
</dbReference>
<dbReference type="Proteomes" id="UP001172386">
    <property type="component" value="Unassembled WGS sequence"/>
</dbReference>
<evidence type="ECO:0000313" key="1">
    <source>
        <dbReference type="EMBL" id="KAJ9659594.1"/>
    </source>
</evidence>
<evidence type="ECO:0000313" key="2">
    <source>
        <dbReference type="Proteomes" id="UP001172386"/>
    </source>
</evidence>
<keyword evidence="2" id="KW-1185">Reference proteome</keyword>
<sequence length="449" mass="49064">MSTQSTSSKSTPARLQPANETNVKRFHRASRRQNGKHRRQLPQYPHLHWSPSTCTPANVQPAPSDMLSGLVLENAVLFNATKKVVNPPDKLFFMSFMAGFWVGLGGIAAISAAGGVPESVRSQWVSLPKFLMGSFFAFALHFIAMFGGDLFTGNTMILAVGYYNRVVSLRSLLLNWLIVYIGNWAGTLVVAYFLGYLTDLFGTKQYRDFLDTLVVGKLEDLNWGQIFLRAIPANIMVCMALMLGIAARGAAGKIMALWFPVVMFVLSGFEHCVANMIFCSTGLLNGAPSSIGRLWYNQSAAVCGNIVGGVIFIGLAAHLMNHWKSPIFPPTREGTLLGHDVESTRYAGHVREMQSISNQQAGLKGDAGQVQEESDSHVEIGIESGDCSDNRGTNHDAESTLAFPDGGEKETEHGQPVVPPTEQSKPPGRFSHWFTRRTISRTPDAAKIV</sequence>
<organism evidence="1 2">
    <name type="scientific">Neophaeococcomyces mojaviensis</name>
    <dbReference type="NCBI Taxonomy" id="3383035"/>
    <lineage>
        <taxon>Eukaryota</taxon>
        <taxon>Fungi</taxon>
        <taxon>Dikarya</taxon>
        <taxon>Ascomycota</taxon>
        <taxon>Pezizomycotina</taxon>
        <taxon>Eurotiomycetes</taxon>
        <taxon>Chaetothyriomycetidae</taxon>
        <taxon>Chaetothyriales</taxon>
        <taxon>Chaetothyriales incertae sedis</taxon>
        <taxon>Neophaeococcomyces</taxon>
    </lineage>
</organism>
<name>A0ACC3ACH1_9EURO</name>